<dbReference type="GO" id="GO:0012505">
    <property type="term" value="C:endomembrane system"/>
    <property type="evidence" value="ECO:0007669"/>
    <property type="project" value="UniProtKB-SubCell"/>
</dbReference>
<dbReference type="Ensembl" id="ENSCSET00000005837.1">
    <property type="protein sequence ID" value="ENSCSEP00000005774.1"/>
    <property type="gene ID" value="ENSCSEG00000003733.1"/>
</dbReference>
<evidence type="ECO:0000313" key="9">
    <source>
        <dbReference type="Ensembl" id="ENSCSEP00000005774.1"/>
    </source>
</evidence>
<evidence type="ECO:0000256" key="6">
    <source>
        <dbReference type="ARBA" id="ARBA00023136"/>
    </source>
</evidence>
<dbReference type="GO" id="GO:0005886">
    <property type="term" value="C:plasma membrane"/>
    <property type="evidence" value="ECO:0007669"/>
    <property type="project" value="TreeGrafter"/>
</dbReference>
<dbReference type="Gene3D" id="4.10.400.10">
    <property type="entry name" value="Low-density Lipoprotein Receptor"/>
    <property type="match status" value="1"/>
</dbReference>
<dbReference type="CDD" id="cd00112">
    <property type="entry name" value="LDLa"/>
    <property type="match status" value="1"/>
</dbReference>
<evidence type="ECO:0000256" key="3">
    <source>
        <dbReference type="ARBA" id="ARBA00022692"/>
    </source>
</evidence>
<reference evidence="9" key="3">
    <citation type="submission" date="2025-09" db="UniProtKB">
        <authorList>
            <consortium name="Ensembl"/>
        </authorList>
    </citation>
    <scope>IDENTIFICATION</scope>
</reference>
<name>A0A3P8UVD0_CYNSE</name>
<dbReference type="InParanoid" id="A0A3P8UVD0"/>
<protein>
    <recommendedName>
        <fullName evidence="11">Low-density lipoprotein receptor domain class A</fullName>
    </recommendedName>
</protein>
<evidence type="ECO:0000256" key="7">
    <source>
        <dbReference type="ARBA" id="ARBA00023157"/>
    </source>
</evidence>
<evidence type="ECO:0000256" key="5">
    <source>
        <dbReference type="ARBA" id="ARBA00022989"/>
    </source>
</evidence>
<evidence type="ECO:0000256" key="4">
    <source>
        <dbReference type="ARBA" id="ARBA00022737"/>
    </source>
</evidence>
<keyword evidence="10" id="KW-1185">Reference proteome</keyword>
<proteinExistence type="predicted"/>
<sequence length="151" mass="16957">MTVLNAPNDERLRKHISPESFNCDSDQFQCKNGHCIPFRWRCDADADCMDGSDEEKCDTGGNKHTAVCPVAETEAANVKKKHLMNVRTHLYFSPLLSVLFLKWADTAPWTSFSAITLCASLWAGSVMVRTTVETTLMRTQRSVVRLPALHI</sequence>
<evidence type="ECO:0000256" key="2">
    <source>
        <dbReference type="ARBA" id="ARBA00004308"/>
    </source>
</evidence>
<reference evidence="9" key="2">
    <citation type="submission" date="2025-08" db="UniProtKB">
        <authorList>
            <consortium name="Ensembl"/>
        </authorList>
    </citation>
    <scope>IDENTIFICATION</scope>
</reference>
<dbReference type="STRING" id="244447.ENSCSEP00000005774"/>
<dbReference type="PROSITE" id="PS01209">
    <property type="entry name" value="LDLRA_1"/>
    <property type="match status" value="1"/>
</dbReference>
<dbReference type="GO" id="GO:0016192">
    <property type="term" value="P:vesicle-mediated transport"/>
    <property type="evidence" value="ECO:0007669"/>
    <property type="project" value="UniProtKB-ARBA"/>
</dbReference>
<dbReference type="Proteomes" id="UP000265120">
    <property type="component" value="Chromosome 11"/>
</dbReference>
<dbReference type="SMART" id="SM00192">
    <property type="entry name" value="LDLa"/>
    <property type="match status" value="1"/>
</dbReference>
<accession>A0A3P8UVD0</accession>
<dbReference type="InterPro" id="IPR036055">
    <property type="entry name" value="LDL_receptor-like_sf"/>
</dbReference>
<feature type="disulfide bond" evidence="8">
    <location>
        <begin position="23"/>
        <end position="35"/>
    </location>
</feature>
<dbReference type="Pfam" id="PF00057">
    <property type="entry name" value="Ldl_recept_a"/>
    <property type="match status" value="1"/>
</dbReference>
<evidence type="ECO:0000256" key="8">
    <source>
        <dbReference type="PROSITE-ProRule" id="PRU00124"/>
    </source>
</evidence>
<dbReference type="SUPFAM" id="SSF57424">
    <property type="entry name" value="LDL receptor-like module"/>
    <property type="match status" value="1"/>
</dbReference>
<dbReference type="PANTHER" id="PTHR24270:SF8">
    <property type="entry name" value="LD11117P-RELATED"/>
    <property type="match status" value="1"/>
</dbReference>
<dbReference type="InterPro" id="IPR023415">
    <property type="entry name" value="LDLR_class-A_CS"/>
</dbReference>
<evidence type="ECO:0008006" key="11">
    <source>
        <dbReference type="Google" id="ProtNLM"/>
    </source>
</evidence>
<keyword evidence="6" id="KW-0472">Membrane</keyword>
<dbReference type="FunFam" id="4.10.400.10:FF:000008">
    <property type="entry name" value="Low density lipoprotein receptor-related protein 1"/>
    <property type="match status" value="1"/>
</dbReference>
<feature type="disulfide bond" evidence="8">
    <location>
        <begin position="42"/>
        <end position="57"/>
    </location>
</feature>
<evidence type="ECO:0000256" key="1">
    <source>
        <dbReference type="ARBA" id="ARBA00004167"/>
    </source>
</evidence>
<dbReference type="InterPro" id="IPR050685">
    <property type="entry name" value="LDLR"/>
</dbReference>
<keyword evidence="3" id="KW-0812">Transmembrane</keyword>
<keyword evidence="4" id="KW-0677">Repeat</keyword>
<dbReference type="PROSITE" id="PS50068">
    <property type="entry name" value="LDLRA_2"/>
    <property type="match status" value="1"/>
</dbReference>
<organism evidence="9 10">
    <name type="scientific">Cynoglossus semilaevis</name>
    <name type="common">Tongue sole</name>
    <dbReference type="NCBI Taxonomy" id="244447"/>
    <lineage>
        <taxon>Eukaryota</taxon>
        <taxon>Metazoa</taxon>
        <taxon>Chordata</taxon>
        <taxon>Craniata</taxon>
        <taxon>Vertebrata</taxon>
        <taxon>Euteleostomi</taxon>
        <taxon>Actinopterygii</taxon>
        <taxon>Neopterygii</taxon>
        <taxon>Teleostei</taxon>
        <taxon>Neoteleostei</taxon>
        <taxon>Acanthomorphata</taxon>
        <taxon>Carangaria</taxon>
        <taxon>Pleuronectiformes</taxon>
        <taxon>Pleuronectoidei</taxon>
        <taxon>Cynoglossidae</taxon>
        <taxon>Cynoglossinae</taxon>
        <taxon>Cynoglossus</taxon>
    </lineage>
</organism>
<reference evidence="9 10" key="1">
    <citation type="journal article" date="2014" name="Nat. Genet.">
        <title>Whole-genome sequence of a flatfish provides insights into ZW sex chromosome evolution and adaptation to a benthic lifestyle.</title>
        <authorList>
            <person name="Chen S."/>
            <person name="Zhang G."/>
            <person name="Shao C."/>
            <person name="Huang Q."/>
            <person name="Liu G."/>
            <person name="Zhang P."/>
            <person name="Song W."/>
            <person name="An N."/>
            <person name="Chalopin D."/>
            <person name="Volff J.N."/>
            <person name="Hong Y."/>
            <person name="Li Q."/>
            <person name="Sha Z."/>
            <person name="Zhou H."/>
            <person name="Xie M."/>
            <person name="Yu Q."/>
            <person name="Liu Y."/>
            <person name="Xiang H."/>
            <person name="Wang N."/>
            <person name="Wu K."/>
            <person name="Yang C."/>
            <person name="Zhou Q."/>
            <person name="Liao X."/>
            <person name="Yang L."/>
            <person name="Hu Q."/>
            <person name="Zhang J."/>
            <person name="Meng L."/>
            <person name="Jin L."/>
            <person name="Tian Y."/>
            <person name="Lian J."/>
            <person name="Yang J."/>
            <person name="Miao G."/>
            <person name="Liu S."/>
            <person name="Liang Z."/>
            <person name="Yan F."/>
            <person name="Li Y."/>
            <person name="Sun B."/>
            <person name="Zhang H."/>
            <person name="Zhang J."/>
            <person name="Zhu Y."/>
            <person name="Du M."/>
            <person name="Zhao Y."/>
            <person name="Schartl M."/>
            <person name="Tang Q."/>
            <person name="Wang J."/>
        </authorList>
    </citation>
    <scope>NUCLEOTIDE SEQUENCE</scope>
</reference>
<evidence type="ECO:0000313" key="10">
    <source>
        <dbReference type="Proteomes" id="UP000265120"/>
    </source>
</evidence>
<comment type="subcellular location">
    <subcellularLocation>
        <location evidence="2">Endomembrane system</location>
    </subcellularLocation>
    <subcellularLocation>
        <location evidence="1">Membrane</location>
        <topology evidence="1">Single-pass membrane protein</topology>
    </subcellularLocation>
</comment>
<feature type="disulfide bond" evidence="8">
    <location>
        <begin position="30"/>
        <end position="48"/>
    </location>
</feature>
<dbReference type="PANTHER" id="PTHR24270">
    <property type="entry name" value="LOW-DENSITY LIPOPROTEIN RECEPTOR-RELATED"/>
    <property type="match status" value="1"/>
</dbReference>
<keyword evidence="7 8" id="KW-1015">Disulfide bond</keyword>
<dbReference type="InterPro" id="IPR002172">
    <property type="entry name" value="LDrepeatLR_classA_rpt"/>
</dbReference>
<keyword evidence="5" id="KW-1133">Transmembrane helix</keyword>
<dbReference type="AlphaFoldDB" id="A0A3P8UVD0"/>